<dbReference type="Pfam" id="PF20516">
    <property type="entry name" value="PDDEXK_12"/>
    <property type="match status" value="1"/>
</dbReference>
<feature type="domain" description="PD-(D/E)XK nuclease-like" evidence="2">
    <location>
        <begin position="214"/>
        <end position="434"/>
    </location>
</feature>
<evidence type="ECO:0000313" key="3">
    <source>
        <dbReference type="EMBL" id="KAF1979380.1"/>
    </source>
</evidence>
<evidence type="ECO:0000259" key="2">
    <source>
        <dbReference type="Pfam" id="PF20516"/>
    </source>
</evidence>
<dbReference type="Proteomes" id="UP000800036">
    <property type="component" value="Unassembled WGS sequence"/>
</dbReference>
<dbReference type="AlphaFoldDB" id="A0A6A5VS31"/>
<evidence type="ECO:0000256" key="1">
    <source>
        <dbReference type="SAM" id="MobiDB-lite"/>
    </source>
</evidence>
<reference evidence="3" key="1">
    <citation type="journal article" date="2020" name="Stud. Mycol.">
        <title>101 Dothideomycetes genomes: a test case for predicting lifestyles and emergence of pathogens.</title>
        <authorList>
            <person name="Haridas S."/>
            <person name="Albert R."/>
            <person name="Binder M."/>
            <person name="Bloem J."/>
            <person name="Labutti K."/>
            <person name="Salamov A."/>
            <person name="Andreopoulos B."/>
            <person name="Baker S."/>
            <person name="Barry K."/>
            <person name="Bills G."/>
            <person name="Bluhm B."/>
            <person name="Cannon C."/>
            <person name="Castanera R."/>
            <person name="Culley D."/>
            <person name="Daum C."/>
            <person name="Ezra D."/>
            <person name="Gonzalez J."/>
            <person name="Henrissat B."/>
            <person name="Kuo A."/>
            <person name="Liang C."/>
            <person name="Lipzen A."/>
            <person name="Lutzoni F."/>
            <person name="Magnuson J."/>
            <person name="Mondo S."/>
            <person name="Nolan M."/>
            <person name="Ohm R."/>
            <person name="Pangilinan J."/>
            <person name="Park H.-J."/>
            <person name="Ramirez L."/>
            <person name="Alfaro M."/>
            <person name="Sun H."/>
            <person name="Tritt A."/>
            <person name="Yoshinaga Y."/>
            <person name="Zwiers L.-H."/>
            <person name="Turgeon B."/>
            <person name="Goodwin S."/>
            <person name="Spatafora J."/>
            <person name="Crous P."/>
            <person name="Grigoriev I."/>
        </authorList>
    </citation>
    <scope>NUCLEOTIDE SEQUENCE</scope>
    <source>
        <strain evidence="3">CBS 107.79</strain>
    </source>
</reference>
<evidence type="ECO:0000313" key="4">
    <source>
        <dbReference type="Proteomes" id="UP000800036"/>
    </source>
</evidence>
<keyword evidence="4" id="KW-1185">Reference proteome</keyword>
<dbReference type="InterPro" id="IPR046797">
    <property type="entry name" value="PDDEXK_12"/>
</dbReference>
<proteinExistence type="predicted"/>
<dbReference type="EMBL" id="ML976658">
    <property type="protein sequence ID" value="KAF1979380.1"/>
    <property type="molecule type" value="Genomic_DNA"/>
</dbReference>
<organism evidence="3 4">
    <name type="scientific">Bimuria novae-zelandiae CBS 107.79</name>
    <dbReference type="NCBI Taxonomy" id="1447943"/>
    <lineage>
        <taxon>Eukaryota</taxon>
        <taxon>Fungi</taxon>
        <taxon>Dikarya</taxon>
        <taxon>Ascomycota</taxon>
        <taxon>Pezizomycotina</taxon>
        <taxon>Dothideomycetes</taxon>
        <taxon>Pleosporomycetidae</taxon>
        <taxon>Pleosporales</taxon>
        <taxon>Massarineae</taxon>
        <taxon>Didymosphaeriaceae</taxon>
        <taxon>Bimuria</taxon>
    </lineage>
</organism>
<gene>
    <name evidence="3" type="ORF">BU23DRAFT_595263</name>
</gene>
<feature type="compositionally biased region" description="Basic and acidic residues" evidence="1">
    <location>
        <begin position="55"/>
        <end position="69"/>
    </location>
</feature>
<dbReference type="OrthoDB" id="4161186at2759"/>
<accession>A0A6A5VS31</accession>
<name>A0A6A5VS31_9PLEO</name>
<protein>
    <recommendedName>
        <fullName evidence="2">PD-(D/E)XK nuclease-like domain-containing protein</fullName>
    </recommendedName>
</protein>
<feature type="compositionally biased region" description="Low complexity" evidence="1">
    <location>
        <begin position="102"/>
        <end position="119"/>
    </location>
</feature>
<sequence length="511" mass="55821">MATSPPLYPFLLPAKSSYITSWIAGLPPSPPAHTHLEHIRPLKRKRANSAPMATARRDPSPEKRRRVDDDVMPGQSASVADSNHPLDLGRHNTFGPLASQIGSRRGSRASTGTSSPRRGISPLRETIATLKDASPPILTEPYDGAQLPANKAIMDRVMDAMERLGPGQVDGWVPRCLKEEIKSDNALGVQTFDRYAFTDSPCNLSECSPSLREELRYTLGKVKQIFKRARTCKTRGRDENAWCQVVIQPLMELALELSGNGKMLLQSVQTQVIDPRYLSTDSKSGRRLDRKADLTYSYSHEDDDLAALYARLLPRNSAVSHMSDAFTKTTVLFSGIEVKPADGDKSEAEYQISIFMGASLRKKAELARMAGLSDTASALIEPAFVVVGHEWYFYLTYLHSDGAVHVLEHGSCSTNSVSGVFKILRVLRNVVEYGLEGLEEGGLEAKVGYWGGFLGPVLERLAGGAEMARGNASAATLGDEAICMGSAAASRLLFEGEVMVLRRMIGIQNNP</sequence>
<feature type="region of interest" description="Disordered" evidence="1">
    <location>
        <begin position="42"/>
        <end position="120"/>
    </location>
</feature>